<evidence type="ECO:0000256" key="5">
    <source>
        <dbReference type="ARBA" id="ARBA00023239"/>
    </source>
</evidence>
<evidence type="ECO:0000256" key="6">
    <source>
        <dbReference type="ARBA" id="ARBA00023316"/>
    </source>
</evidence>
<keyword evidence="2 7" id="KW-0812">Transmembrane</keyword>
<keyword evidence="9" id="KW-1185">Reference proteome</keyword>
<comment type="catalytic activity">
    <reaction evidence="7">
        <text>a peptidoglycan chain = a peptidoglycan chain with N-acetyl-1,6-anhydromuramyl-[peptide] at the reducing end + a peptidoglycan chain with N-acetylglucosamine at the non-reducing end.</text>
        <dbReference type="EC" id="4.2.2.29"/>
    </reaction>
</comment>
<dbReference type="Gene3D" id="3.30.1490.480">
    <property type="entry name" value="Endolytic murein transglycosylase"/>
    <property type="match status" value="2"/>
</dbReference>
<dbReference type="CDD" id="cd08010">
    <property type="entry name" value="MltG_like"/>
    <property type="match status" value="1"/>
</dbReference>
<comment type="subcellular location">
    <subcellularLocation>
        <location evidence="7">Cell membrane</location>
        <topology evidence="7">Single-pass membrane protein</topology>
    </subcellularLocation>
</comment>
<comment type="caution">
    <text evidence="8">The sequence shown here is derived from an EMBL/GenBank/DDBJ whole genome shotgun (WGS) entry which is preliminary data.</text>
</comment>
<protein>
    <recommendedName>
        <fullName evidence="7">Endolytic murein transglycosylase</fullName>
        <ecNumber evidence="7">4.2.2.29</ecNumber>
    </recommendedName>
    <alternativeName>
        <fullName evidence="7">Peptidoglycan lytic transglycosylase</fullName>
    </alternativeName>
    <alternativeName>
        <fullName evidence="7">Peptidoglycan polymerization terminase</fullName>
    </alternativeName>
</protein>
<organism evidence="8 9">
    <name type="scientific">Alicyclobacillus fodiniaquatilis</name>
    <dbReference type="NCBI Taxonomy" id="1661150"/>
    <lineage>
        <taxon>Bacteria</taxon>
        <taxon>Bacillati</taxon>
        <taxon>Bacillota</taxon>
        <taxon>Bacilli</taxon>
        <taxon>Bacillales</taxon>
        <taxon>Alicyclobacillaceae</taxon>
        <taxon>Alicyclobacillus</taxon>
    </lineage>
</organism>
<dbReference type="PANTHER" id="PTHR30518:SF2">
    <property type="entry name" value="ENDOLYTIC MUREIN TRANSGLYCOSYLASE"/>
    <property type="match status" value="1"/>
</dbReference>
<keyword evidence="5 7" id="KW-0456">Lyase</keyword>
<comment type="function">
    <text evidence="7">Functions as a peptidoglycan terminase that cleaves nascent peptidoglycan strands endolytically to terminate their elongation.</text>
</comment>
<feature type="transmembrane region" description="Helical" evidence="7">
    <location>
        <begin position="7"/>
        <end position="26"/>
    </location>
</feature>
<dbReference type="PANTHER" id="PTHR30518">
    <property type="entry name" value="ENDOLYTIC MUREIN TRANSGLYCOSYLASE"/>
    <property type="match status" value="1"/>
</dbReference>
<dbReference type="Pfam" id="PF02618">
    <property type="entry name" value="YceG"/>
    <property type="match status" value="1"/>
</dbReference>
<evidence type="ECO:0000256" key="3">
    <source>
        <dbReference type="ARBA" id="ARBA00022989"/>
    </source>
</evidence>
<dbReference type="Gene3D" id="3.30.160.60">
    <property type="entry name" value="Classic Zinc Finger"/>
    <property type="match status" value="1"/>
</dbReference>
<evidence type="ECO:0000256" key="2">
    <source>
        <dbReference type="ARBA" id="ARBA00022692"/>
    </source>
</evidence>
<accession>A0ABW4JQJ0</accession>
<name>A0ABW4JQJ0_9BACL</name>
<evidence type="ECO:0000313" key="9">
    <source>
        <dbReference type="Proteomes" id="UP001597079"/>
    </source>
</evidence>
<evidence type="ECO:0000256" key="1">
    <source>
        <dbReference type="ARBA" id="ARBA00022475"/>
    </source>
</evidence>
<evidence type="ECO:0000313" key="8">
    <source>
        <dbReference type="EMBL" id="MFD1677750.1"/>
    </source>
</evidence>
<dbReference type="EC" id="4.2.2.29" evidence="7"/>
<dbReference type="InterPro" id="IPR003770">
    <property type="entry name" value="MLTG-like"/>
</dbReference>
<reference evidence="9" key="1">
    <citation type="journal article" date="2019" name="Int. J. Syst. Evol. Microbiol.">
        <title>The Global Catalogue of Microorganisms (GCM) 10K type strain sequencing project: providing services to taxonomists for standard genome sequencing and annotation.</title>
        <authorList>
            <consortium name="The Broad Institute Genomics Platform"/>
            <consortium name="The Broad Institute Genome Sequencing Center for Infectious Disease"/>
            <person name="Wu L."/>
            <person name="Ma J."/>
        </authorList>
    </citation>
    <scope>NUCLEOTIDE SEQUENCE [LARGE SCALE GENOMIC DNA]</scope>
    <source>
        <strain evidence="9">CGMCC 1.12286</strain>
    </source>
</reference>
<dbReference type="Proteomes" id="UP001597079">
    <property type="component" value="Unassembled WGS sequence"/>
</dbReference>
<comment type="similarity">
    <text evidence="7">Belongs to the transglycosylase MltG family.</text>
</comment>
<dbReference type="EMBL" id="JBHUCX010000099">
    <property type="protein sequence ID" value="MFD1677750.1"/>
    <property type="molecule type" value="Genomic_DNA"/>
</dbReference>
<sequence>MRILWMILGAVILCILIVIFAVVGWYRHALKPVASTKQPSVHFTVQRGESVSEVAANLHDKGLIRSTAAFLYYYRGHHQGGGIQAGNYLFSPTMTPALMISQMVSGKVIPNAITVTIPEGFNVKDIANRLQSAGVCKASAFMEAEQHGQFKQGFVAQLAGRAHVLYRFEGFLFPDTYDFQPHEKAQDVINEMLDDFQRRVLTKSNLQAMKKQKITLNQLITKASLVENEAQVNKERPLIASVINNRLSIHMELQIDATVEYALGHHVDVVTDADTKIKSVYNTYMVNGLPPGPIDSPGLKSIDAVLHPAHTKYLYYVAKGDGSGEHYFAKTYAQQLHDESLYEENLAKHK</sequence>
<gene>
    <name evidence="7 8" type="primary">mltG</name>
    <name evidence="8" type="ORF">ACFSB2_24105</name>
</gene>
<evidence type="ECO:0000256" key="7">
    <source>
        <dbReference type="HAMAP-Rule" id="MF_02065"/>
    </source>
</evidence>
<keyword evidence="1 7" id="KW-1003">Cell membrane</keyword>
<dbReference type="NCBIfam" id="TIGR00247">
    <property type="entry name" value="endolytic transglycosylase MltG"/>
    <property type="match status" value="1"/>
</dbReference>
<feature type="site" description="Important for catalytic activity" evidence="7">
    <location>
        <position position="229"/>
    </location>
</feature>
<keyword evidence="4 7" id="KW-0472">Membrane</keyword>
<dbReference type="HAMAP" id="MF_02065">
    <property type="entry name" value="MltG"/>
    <property type="match status" value="1"/>
</dbReference>
<keyword evidence="6 7" id="KW-0961">Cell wall biogenesis/degradation</keyword>
<evidence type="ECO:0000256" key="4">
    <source>
        <dbReference type="ARBA" id="ARBA00023136"/>
    </source>
</evidence>
<proteinExistence type="inferred from homology"/>
<dbReference type="RefSeq" id="WP_377945664.1">
    <property type="nucleotide sequence ID" value="NZ_JBHUCX010000099.1"/>
</dbReference>
<keyword evidence="3 7" id="KW-1133">Transmembrane helix</keyword>